<accession>A0A9Q1BW08</accession>
<organism evidence="1 2">
    <name type="scientific">Holothuria leucospilota</name>
    <name type="common">Black long sea cucumber</name>
    <name type="synonym">Mertensiothuria leucospilota</name>
    <dbReference type="NCBI Taxonomy" id="206669"/>
    <lineage>
        <taxon>Eukaryota</taxon>
        <taxon>Metazoa</taxon>
        <taxon>Echinodermata</taxon>
        <taxon>Eleutherozoa</taxon>
        <taxon>Echinozoa</taxon>
        <taxon>Holothuroidea</taxon>
        <taxon>Aspidochirotacea</taxon>
        <taxon>Aspidochirotida</taxon>
        <taxon>Holothuriidae</taxon>
        <taxon>Holothuria</taxon>
    </lineage>
</organism>
<evidence type="ECO:0000313" key="2">
    <source>
        <dbReference type="Proteomes" id="UP001152320"/>
    </source>
</evidence>
<name>A0A9Q1BW08_HOLLE</name>
<comment type="caution">
    <text evidence="1">The sequence shown here is derived from an EMBL/GenBank/DDBJ whole genome shotgun (WGS) entry which is preliminary data.</text>
</comment>
<reference evidence="1" key="1">
    <citation type="submission" date="2021-10" db="EMBL/GenBank/DDBJ databases">
        <title>Tropical sea cucumber genome reveals ecological adaptation and Cuvierian tubules defense mechanism.</title>
        <authorList>
            <person name="Chen T."/>
        </authorList>
    </citation>
    <scope>NUCLEOTIDE SEQUENCE</scope>
    <source>
        <strain evidence="1">Nanhai2018</strain>
        <tissue evidence="1">Muscle</tissue>
    </source>
</reference>
<sequence>MWFVSMKQPLALYPPPMVITAVTKKRGKNVMICGTHTSVTLTVRTATIQTPLTSWQMYAMDFHNAAFP</sequence>
<gene>
    <name evidence="1" type="ORF">HOLleu_23986</name>
</gene>
<proteinExistence type="predicted"/>
<dbReference type="AlphaFoldDB" id="A0A9Q1BW08"/>
<dbReference type="EMBL" id="JAIZAY010000011">
    <property type="protein sequence ID" value="KAJ8033665.1"/>
    <property type="molecule type" value="Genomic_DNA"/>
</dbReference>
<dbReference type="Proteomes" id="UP001152320">
    <property type="component" value="Chromosome 11"/>
</dbReference>
<keyword evidence="2" id="KW-1185">Reference proteome</keyword>
<protein>
    <submittedName>
        <fullName evidence="1">Uncharacterized protein</fullName>
    </submittedName>
</protein>
<evidence type="ECO:0000313" key="1">
    <source>
        <dbReference type="EMBL" id="KAJ8033665.1"/>
    </source>
</evidence>